<gene>
    <name evidence="1" type="ORF">B597_001385</name>
</gene>
<organism evidence="1 2">
    <name type="scientific">Stutzerimonas stutzeri KOS6</name>
    <dbReference type="NCBI Taxonomy" id="1218352"/>
    <lineage>
        <taxon>Bacteria</taxon>
        <taxon>Pseudomonadati</taxon>
        <taxon>Pseudomonadota</taxon>
        <taxon>Gammaproteobacteria</taxon>
        <taxon>Pseudomonadales</taxon>
        <taxon>Pseudomonadaceae</taxon>
        <taxon>Stutzerimonas</taxon>
    </lineage>
</organism>
<accession>A0A061JWE6</accession>
<evidence type="ECO:0000313" key="2">
    <source>
        <dbReference type="Proteomes" id="UP000026923"/>
    </source>
</evidence>
<protein>
    <recommendedName>
        <fullName evidence="3">General secretion pathway protein N</fullName>
    </recommendedName>
</protein>
<sequence length="223" mass="24862">MRGFLLFWAVLVFALALLLGSPAAFWLARVDWPEGWEPQAVSGSLWRGRMGSIGQFGPVTWEVSLWRPGIDALAGFQQRGWAASVRGWPWAWQASLQEQGPLNGQPPLILVDGEWQGRLDVEGQWRRCESSTGQLQVPELRLVSPWVMLLGQGRVRLDCSEGARMLASLAREGEHHFEAEADLLARRTHLSGRIEGGAELAVLLRQFGLLGPGQQRFETTANW</sequence>
<dbReference type="OrthoDB" id="6086865at2"/>
<evidence type="ECO:0000313" key="1">
    <source>
        <dbReference type="EMBL" id="EWC43373.1"/>
    </source>
</evidence>
<evidence type="ECO:0008006" key="3">
    <source>
        <dbReference type="Google" id="ProtNLM"/>
    </source>
</evidence>
<dbReference type="EMBL" id="AMCZ02000001">
    <property type="protein sequence ID" value="EWC43373.1"/>
    <property type="molecule type" value="Genomic_DNA"/>
</dbReference>
<dbReference type="RefSeq" id="WP_024162053.1">
    <property type="nucleotide sequence ID" value="NZ_KK020676.1"/>
</dbReference>
<comment type="caution">
    <text evidence="1">The sequence shown here is derived from an EMBL/GenBank/DDBJ whole genome shotgun (WGS) entry which is preliminary data.</text>
</comment>
<dbReference type="Proteomes" id="UP000026923">
    <property type="component" value="Unassembled WGS sequence"/>
</dbReference>
<dbReference type="HOGENOM" id="CLU_1304022_0_0_6"/>
<dbReference type="AlphaFoldDB" id="A0A061JWE6"/>
<dbReference type="eggNOG" id="ENOG502ZR35">
    <property type="taxonomic scope" value="Bacteria"/>
</dbReference>
<name>A0A061JWE6_STUST</name>
<reference evidence="1 2" key="1">
    <citation type="journal article" date="2013" name="Genome Announc.">
        <title>Draft Genome of the Nitrogen-Fixing Bacterium Pseudomonas stutzeri Strain KOS6 Isolated from Industrial Hydrocarbon Sludge.</title>
        <authorList>
            <person name="Grigoryeva T.V."/>
            <person name="Laikov A.V."/>
            <person name="Naumova R.P."/>
            <person name="Manolov A.I."/>
            <person name="Larin A.K."/>
            <person name="Karpova I.Y."/>
            <person name="Semashko T.A."/>
            <person name="Alexeev D.G."/>
            <person name="Kostryukova E.S."/>
            <person name="Muller R."/>
            <person name="Govorun V.M."/>
        </authorList>
    </citation>
    <scope>NUCLEOTIDE SEQUENCE [LARGE SCALE GENOMIC DNA]</scope>
    <source>
        <strain evidence="1 2">KOS6</strain>
    </source>
</reference>
<proteinExistence type="predicted"/>